<dbReference type="GO" id="GO:0003677">
    <property type="term" value="F:DNA binding"/>
    <property type="evidence" value="ECO:0007669"/>
    <property type="project" value="TreeGrafter"/>
</dbReference>
<keyword evidence="6" id="KW-1185">Reference proteome</keyword>
<dbReference type="GO" id="GO:0003904">
    <property type="term" value="F:deoxyribodipyrimidine photo-lyase activity"/>
    <property type="evidence" value="ECO:0007669"/>
    <property type="project" value="TreeGrafter"/>
</dbReference>
<dbReference type="AlphaFoldDB" id="A0A2M8WKA8"/>
<dbReference type="InterPro" id="IPR002081">
    <property type="entry name" value="Cryptochrome/DNA_photolyase_1"/>
</dbReference>
<dbReference type="GO" id="GO:0071949">
    <property type="term" value="F:FAD binding"/>
    <property type="evidence" value="ECO:0007669"/>
    <property type="project" value="TreeGrafter"/>
</dbReference>
<dbReference type="PANTHER" id="PTHR11455:SF9">
    <property type="entry name" value="CRYPTOCHROME CIRCADIAN CLOCK 5 ISOFORM X1"/>
    <property type="match status" value="1"/>
</dbReference>
<keyword evidence="1 3" id="KW-0285">Flavoprotein</keyword>
<feature type="domain" description="Cryptochrome/DNA photolyase FAD-binding" evidence="4">
    <location>
        <begin position="69"/>
        <end position="202"/>
    </location>
</feature>
<accession>A0A2M8WKA8</accession>
<dbReference type="Pfam" id="PF03441">
    <property type="entry name" value="FAD_binding_7"/>
    <property type="match status" value="1"/>
</dbReference>
<dbReference type="Gene3D" id="1.10.579.10">
    <property type="entry name" value="DNA Cyclobutane Dipyrimidine Photolyase, subunit A, domain 3"/>
    <property type="match status" value="1"/>
</dbReference>
<comment type="caution">
    <text evidence="5">The sequence shown here is derived from an EMBL/GenBank/DDBJ whole genome shotgun (WGS) entry which is preliminary data.</text>
</comment>
<evidence type="ECO:0000313" key="6">
    <source>
        <dbReference type="Proteomes" id="UP000228531"/>
    </source>
</evidence>
<gene>
    <name evidence="5" type="ORF">BC777_0191</name>
</gene>
<organism evidence="5 6">
    <name type="scientific">Yoonia maricola</name>
    <dbReference type="NCBI Taxonomy" id="420999"/>
    <lineage>
        <taxon>Bacteria</taxon>
        <taxon>Pseudomonadati</taxon>
        <taxon>Pseudomonadota</taxon>
        <taxon>Alphaproteobacteria</taxon>
        <taxon>Rhodobacterales</taxon>
        <taxon>Paracoccaceae</taxon>
        <taxon>Yoonia</taxon>
    </lineage>
</organism>
<evidence type="ECO:0000256" key="2">
    <source>
        <dbReference type="ARBA" id="ARBA00022827"/>
    </source>
</evidence>
<dbReference type="PANTHER" id="PTHR11455">
    <property type="entry name" value="CRYPTOCHROME"/>
    <property type="match status" value="1"/>
</dbReference>
<keyword evidence="5" id="KW-0456">Lyase</keyword>
<feature type="binding site" evidence="3">
    <location>
        <begin position="173"/>
        <end position="175"/>
    </location>
    <ligand>
        <name>FAD</name>
        <dbReference type="ChEBI" id="CHEBI:57692"/>
    </ligand>
</feature>
<name>A0A2M8WKA8_9RHOB</name>
<feature type="binding site" evidence="3">
    <location>
        <position position="24"/>
    </location>
    <ligand>
        <name>FAD</name>
        <dbReference type="ChEBI" id="CHEBI:57692"/>
    </ligand>
</feature>
<dbReference type="InterPro" id="IPR036134">
    <property type="entry name" value="Crypto/Photolyase_FAD-like_sf"/>
</dbReference>
<comment type="cofactor">
    <cofactor evidence="3">
        <name>FAD</name>
        <dbReference type="ChEBI" id="CHEBI:57692"/>
    </cofactor>
    <text evidence="3">Binds 1 FAD per subunit.</text>
</comment>
<keyword evidence="2 3" id="KW-0274">FAD</keyword>
<sequence>MFEPTYTAALSRLNTFTPQAGRDYANKRNYDDVAHVSALSPYIRHRIITEKDVLQATLARHSPQAAEKFIQEVYWRTYWKGWLEMRPGVWAMYRADLQAALNRVQTESGLRHEWEAACKGETGIDCFDHWAKQLTETGYLHNHARMWFASIWIFTLRLPWTLGADFFMRHLLDGDPASNTLSWRWVGGLQTIGKTYLARPDNIIKYTEGRFRPKGLATFAAALEGTPHPDRGPLPVSGEIDSNVRTGLLITEEDLSPGWLLQQFRSRATATLLATPHRSPLAMNDKVNKFTHGALTDCVNRYAEQLGTVTDVTPETLDAWAKTHDLDQIVTSYLPIGPTRDALKNVKLVEVIRPYDAAAWPHATHGFFRFKEKIPGLLGKMQNKAA</sequence>
<dbReference type="Proteomes" id="UP000228531">
    <property type="component" value="Unassembled WGS sequence"/>
</dbReference>
<evidence type="ECO:0000313" key="5">
    <source>
        <dbReference type="EMBL" id="PJI91365.1"/>
    </source>
</evidence>
<proteinExistence type="predicted"/>
<evidence type="ECO:0000256" key="3">
    <source>
        <dbReference type="PIRSR" id="PIRSR602081-1"/>
    </source>
</evidence>
<protein>
    <submittedName>
        <fullName evidence="5">Deoxyribodipyrimidine photo-lyase</fullName>
    </submittedName>
</protein>
<dbReference type="RefSeq" id="WP_100366299.1">
    <property type="nucleotide sequence ID" value="NZ_PGTY01000001.1"/>
</dbReference>
<dbReference type="EMBL" id="PGTY01000001">
    <property type="protein sequence ID" value="PJI91365.1"/>
    <property type="molecule type" value="Genomic_DNA"/>
</dbReference>
<reference evidence="5 6" key="1">
    <citation type="submission" date="2017-11" db="EMBL/GenBank/DDBJ databases">
        <title>Genomic Encyclopedia of Archaeal and Bacterial Type Strains, Phase II (KMG-II): From Individual Species to Whole Genera.</title>
        <authorList>
            <person name="Goeker M."/>
        </authorList>
    </citation>
    <scope>NUCLEOTIDE SEQUENCE [LARGE SCALE GENOMIC DNA]</scope>
    <source>
        <strain evidence="5 6">DSM 29128</strain>
    </source>
</reference>
<dbReference type="SUPFAM" id="SSF48173">
    <property type="entry name" value="Cryptochrome/photolyase FAD-binding domain"/>
    <property type="match status" value="1"/>
</dbReference>
<dbReference type="InterPro" id="IPR005101">
    <property type="entry name" value="Cryptochr/Photolyase_FAD-bd"/>
</dbReference>
<dbReference type="OrthoDB" id="9772484at2"/>
<feature type="binding site" evidence="3">
    <location>
        <position position="69"/>
    </location>
    <ligand>
        <name>FAD</name>
        <dbReference type="ChEBI" id="CHEBI:57692"/>
    </ligand>
</feature>
<evidence type="ECO:0000259" key="4">
    <source>
        <dbReference type="Pfam" id="PF03441"/>
    </source>
</evidence>
<evidence type="ECO:0000256" key="1">
    <source>
        <dbReference type="ARBA" id="ARBA00022630"/>
    </source>
</evidence>
<dbReference type="Gene3D" id="1.25.40.80">
    <property type="match status" value="1"/>
</dbReference>